<evidence type="ECO:0000259" key="1">
    <source>
        <dbReference type="PROSITE" id="PS50126"/>
    </source>
</evidence>
<gene>
    <name evidence="3" type="primary">LOC108672545</name>
</gene>
<dbReference type="AlphaFoldDB" id="A0A8B7NRN3"/>
<dbReference type="RefSeq" id="XP_018015726.1">
    <property type="nucleotide sequence ID" value="XM_018160237.2"/>
</dbReference>
<keyword evidence="2" id="KW-1185">Reference proteome</keyword>
<evidence type="ECO:0000313" key="2">
    <source>
        <dbReference type="Proteomes" id="UP000694843"/>
    </source>
</evidence>
<feature type="domain" description="S1 motif" evidence="1">
    <location>
        <begin position="498"/>
        <end position="580"/>
    </location>
</feature>
<dbReference type="GeneID" id="108672545"/>
<dbReference type="GO" id="GO:0032040">
    <property type="term" value="C:small-subunit processome"/>
    <property type="evidence" value="ECO:0007669"/>
    <property type="project" value="TreeGrafter"/>
</dbReference>
<name>A0A8B7NRN3_HYAAZ</name>
<dbReference type="PANTHER" id="PTHR23270:SF10">
    <property type="entry name" value="PROTEIN RRP5 HOMOLOG"/>
    <property type="match status" value="1"/>
</dbReference>
<dbReference type="PROSITE" id="PS50126">
    <property type="entry name" value="S1"/>
    <property type="match status" value="2"/>
</dbReference>
<dbReference type="InterPro" id="IPR045209">
    <property type="entry name" value="Rrp5"/>
</dbReference>
<dbReference type="OrthoDB" id="412781at2759"/>
<proteinExistence type="predicted"/>
<dbReference type="GO" id="GO:0003723">
    <property type="term" value="F:RNA binding"/>
    <property type="evidence" value="ECO:0007669"/>
    <property type="project" value="TreeGrafter"/>
</dbReference>
<dbReference type="GO" id="GO:0006364">
    <property type="term" value="P:rRNA processing"/>
    <property type="evidence" value="ECO:0007669"/>
    <property type="project" value="InterPro"/>
</dbReference>
<dbReference type="Gene3D" id="2.40.50.140">
    <property type="entry name" value="Nucleic acid-binding proteins"/>
    <property type="match status" value="3"/>
</dbReference>
<dbReference type="SUPFAM" id="SSF50249">
    <property type="entry name" value="Nucleic acid-binding proteins"/>
    <property type="match status" value="5"/>
</dbReference>
<dbReference type="PANTHER" id="PTHR23270">
    <property type="entry name" value="PROGRAMMED CELL DEATH PROTEIN 11 PRE-RRNA PROCESSING PROTEIN RRP5"/>
    <property type="match status" value="1"/>
</dbReference>
<dbReference type="SMART" id="SM00316">
    <property type="entry name" value="S1"/>
    <property type="match status" value="4"/>
</dbReference>
<protein>
    <submittedName>
        <fullName evidence="3">Protein RRP5 homolog</fullName>
    </submittedName>
</protein>
<dbReference type="InterPro" id="IPR012340">
    <property type="entry name" value="NA-bd_OB-fold"/>
</dbReference>
<organism evidence="2 3">
    <name type="scientific">Hyalella azteca</name>
    <name type="common">Amphipod</name>
    <dbReference type="NCBI Taxonomy" id="294128"/>
    <lineage>
        <taxon>Eukaryota</taxon>
        <taxon>Metazoa</taxon>
        <taxon>Ecdysozoa</taxon>
        <taxon>Arthropoda</taxon>
        <taxon>Crustacea</taxon>
        <taxon>Multicrustacea</taxon>
        <taxon>Malacostraca</taxon>
        <taxon>Eumalacostraca</taxon>
        <taxon>Peracarida</taxon>
        <taxon>Amphipoda</taxon>
        <taxon>Senticaudata</taxon>
        <taxon>Talitrida</taxon>
        <taxon>Talitroidea</taxon>
        <taxon>Hyalellidae</taxon>
        <taxon>Hyalella</taxon>
    </lineage>
</organism>
<dbReference type="KEGG" id="hazt:108672545"/>
<accession>A0A8B7NRN3</accession>
<feature type="domain" description="S1 motif" evidence="1">
    <location>
        <begin position="600"/>
        <end position="684"/>
    </location>
</feature>
<sequence length="716" mass="79177">MVRAKRLLKNKVRSVIHEKEDNVIRSKKDRDIFSVQKQSKKKAEKVLENTAPASDGEDEVLQEIKQLASRTKEHKKKFHNFVQQGLKVSYKDLSMGSLVGCCVTKVFTDRICVTLPYRMKGHIPLTHISAQYTKLMHQLADGKPTSEAAHTLPELYWPGQYLTATVAAPTQTSEDDVHPGKKQKTMGVALSLYPNDVHGSSVNASALRSGCVLQCSVTSCEDHGYTMDTGVRGVAAAFLPEKDVPRDKLVAVGSVLPCCIVSVTGDVNALSLTLSADPKTVVAAANKTFDDDKYNLLLPGTSVVCVVSESNVDGLAVHLGSEEQYYSSLYPEDSELPQTKLAASKIGMISAMHLRGPYDQCHLFRVGQKLVAKVLLVTGMPRTVHLTLNKTVCNNYLPAGEDPMHGLVLDTVVPDASVIDTCDLGVNLRLSAKCRAFCPLNKLPKALKSRKLAQKYQSGTKVECKLLFFNPFDQIFFVSLKPADIKDQQSIPDELKVGKVVRVKILRHLDVGAVVQYTSTGRGRGTKSVQGFVPRLHLTDKNVSDPSSRHPVGKIVEARVLAIEINESRKLKHKLIFTLKTLIVKSDLQPICEYSDNCIGQEAEGVVTKVHPDKIFVQFFGETMGLLYANDYADVPNMSEMFQVGNVTRVKIKGIGKFDPPVYFLSHLTKSFKTRKRKIVLTEFDVAAEKKKIMKKNLQDSWLQSLKKTVGECPQE</sequence>
<dbReference type="InterPro" id="IPR003029">
    <property type="entry name" value="S1_domain"/>
</dbReference>
<reference evidence="3" key="1">
    <citation type="submission" date="2025-08" db="UniProtKB">
        <authorList>
            <consortium name="RefSeq"/>
        </authorList>
    </citation>
    <scope>IDENTIFICATION</scope>
    <source>
        <tissue evidence="3">Whole organism</tissue>
    </source>
</reference>
<dbReference type="Proteomes" id="UP000694843">
    <property type="component" value="Unplaced"/>
</dbReference>
<evidence type="ECO:0000313" key="3">
    <source>
        <dbReference type="RefSeq" id="XP_018015726.1"/>
    </source>
</evidence>